<dbReference type="EMBL" id="CAADHB010000052">
    <property type="protein sequence ID" value="VFK79493.1"/>
    <property type="molecule type" value="Genomic_DNA"/>
</dbReference>
<proteinExistence type="predicted"/>
<accession>A0A451BMJ5</accession>
<sequence>MHDLSQNKLRIQVTISRDPPFQSPTPASSPSLRHLFRILLPVDALLGASVFQGLGPGFCRLCSLSAGRCGPYRSRNLNKSHGGSRTTQPWRCRSPDRPLAIIPSPLTKMRKINKSPVIGGAFGRMRRHSRFSDTMASLASVRRYWQSFMGAFRQPVNGTTVYGSLLPKARRPRK</sequence>
<reference evidence="1" key="1">
    <citation type="submission" date="2019-02" db="EMBL/GenBank/DDBJ databases">
        <authorList>
            <person name="Gruber-Vodicka R. H."/>
            <person name="Seah K. B. B."/>
        </authorList>
    </citation>
    <scope>NUCLEOTIDE SEQUENCE</scope>
    <source>
        <strain evidence="1">BECK_S127</strain>
    </source>
</reference>
<gene>
    <name evidence="1" type="ORF">BECKSD772D_GA0070982_10524</name>
</gene>
<evidence type="ECO:0000313" key="1">
    <source>
        <dbReference type="EMBL" id="VFK79493.1"/>
    </source>
</evidence>
<organism evidence="1">
    <name type="scientific">Candidatus Kentrum sp. SD</name>
    <dbReference type="NCBI Taxonomy" id="2126332"/>
    <lineage>
        <taxon>Bacteria</taxon>
        <taxon>Pseudomonadati</taxon>
        <taxon>Pseudomonadota</taxon>
        <taxon>Gammaproteobacteria</taxon>
        <taxon>Candidatus Kentrum</taxon>
    </lineage>
</organism>
<protein>
    <submittedName>
        <fullName evidence="1">Uncharacterized protein</fullName>
    </submittedName>
</protein>
<dbReference type="AlphaFoldDB" id="A0A451BMJ5"/>
<name>A0A451BMJ5_9GAMM</name>